<dbReference type="AlphaFoldDB" id="A0A8T1TK67"/>
<name>A0A8T1TK67_9STRA</name>
<sequence length="86" mass="9758">MYRKALARELARGTLAELDKMKKMLEMMHSSLGKILAVQLKFQELIKEDEERGYELQAGSDEDEAVQDGVLSFRGLLDMAVNRLKG</sequence>
<protein>
    <submittedName>
        <fullName evidence="1">Uncharacterized protein</fullName>
    </submittedName>
</protein>
<evidence type="ECO:0000313" key="1">
    <source>
        <dbReference type="EMBL" id="KAG6942877.1"/>
    </source>
</evidence>
<proteinExistence type="predicted"/>
<organism evidence="1 2">
    <name type="scientific">Phytophthora cactorum</name>
    <dbReference type="NCBI Taxonomy" id="29920"/>
    <lineage>
        <taxon>Eukaryota</taxon>
        <taxon>Sar</taxon>
        <taxon>Stramenopiles</taxon>
        <taxon>Oomycota</taxon>
        <taxon>Peronosporomycetes</taxon>
        <taxon>Peronosporales</taxon>
        <taxon>Peronosporaceae</taxon>
        <taxon>Phytophthora</taxon>
    </lineage>
</organism>
<reference evidence="1" key="1">
    <citation type="submission" date="2021-01" db="EMBL/GenBank/DDBJ databases">
        <title>Phytophthora aleatoria, a newly-described species from Pinus radiata is distinct from Phytophthora cactorum isolates based on comparative genomics.</title>
        <authorList>
            <person name="Mcdougal R."/>
            <person name="Panda P."/>
            <person name="Williams N."/>
            <person name="Studholme D.J."/>
        </authorList>
    </citation>
    <scope>NUCLEOTIDE SEQUENCE</scope>
    <source>
        <strain evidence="1">NZFS 3830</strain>
    </source>
</reference>
<comment type="caution">
    <text evidence="1">The sequence shown here is derived from an EMBL/GenBank/DDBJ whole genome shotgun (WGS) entry which is preliminary data.</text>
</comment>
<dbReference type="Proteomes" id="UP000688947">
    <property type="component" value="Unassembled WGS sequence"/>
</dbReference>
<evidence type="ECO:0000313" key="2">
    <source>
        <dbReference type="Proteomes" id="UP000688947"/>
    </source>
</evidence>
<dbReference type="OrthoDB" id="129010at2759"/>
<gene>
    <name evidence="1" type="ORF">JG687_00018810</name>
</gene>
<dbReference type="EMBL" id="JAENGZ010002781">
    <property type="protein sequence ID" value="KAG6942877.1"/>
    <property type="molecule type" value="Genomic_DNA"/>
</dbReference>
<accession>A0A8T1TK67</accession>